<feature type="active site" description="Proton donor" evidence="2">
    <location>
        <position position="14"/>
    </location>
</feature>
<organism evidence="3 4">
    <name type="scientific">Bifidobacterium callitrichidarum</name>
    <dbReference type="NCBI Taxonomy" id="2052941"/>
    <lineage>
        <taxon>Bacteria</taxon>
        <taxon>Bacillati</taxon>
        <taxon>Actinomycetota</taxon>
        <taxon>Actinomycetes</taxon>
        <taxon>Bifidobacteriales</taxon>
        <taxon>Bifidobacteriaceae</taxon>
        <taxon>Bifidobacterium</taxon>
    </lineage>
</organism>
<protein>
    <submittedName>
        <fullName evidence="3">2-C-methyl-D-erythritol 4-phosphate cytidylyltransferase</fullName>
    </submittedName>
</protein>
<sequence length="193" mass="22266">MTINNQPVVCIDIDNTIADYTDALRMFIRQCGRDANDYPCPNPIAYDFSKTAGWPFTGDLKSFLWWHKRAVGDGLYYNEQPYEGAVEAIQTLHETGWRIIISTSRKDDTRGTTARWLKANNIPYDGLHFGDKTDIRFNVLIDDKPDVLETVFNTYDALILHPNHEYCKDIKGTVAFDSWSEVPFILNEEEEYV</sequence>
<evidence type="ECO:0000313" key="3">
    <source>
        <dbReference type="EMBL" id="PWG65622.1"/>
    </source>
</evidence>
<reference evidence="3 4" key="1">
    <citation type="journal article" date="2018" name="Int. J. Syst. Evol. Microbiol.">
        <title>Bifidobacterium callitrichidarum sp. nov. from the faeces of the emperor tamarin (Saguinus imperator).</title>
        <authorList>
            <person name="Modesto M."/>
            <person name="Michelini S."/>
            <person name="Sansosti M.C."/>
            <person name="De Filippo C."/>
            <person name="Cavalieri D."/>
            <person name="Qvirist L."/>
            <person name="Andlid T."/>
            <person name="Spiezio C."/>
            <person name="Sandri C."/>
            <person name="Pascarelli S."/>
            <person name="Sgorbati B."/>
            <person name="Mattarelli P."/>
        </authorList>
    </citation>
    <scope>NUCLEOTIDE SEQUENCE [LARGE SCALE GENOMIC DNA]</scope>
    <source>
        <strain evidence="3 4">TRI 5</strain>
    </source>
</reference>
<accession>A0A2U2N947</accession>
<dbReference type="InterPro" id="IPR023214">
    <property type="entry name" value="HAD_sf"/>
</dbReference>
<dbReference type="GO" id="GO:0009264">
    <property type="term" value="P:deoxyribonucleotide catabolic process"/>
    <property type="evidence" value="ECO:0007669"/>
    <property type="project" value="InterPro"/>
</dbReference>
<gene>
    <name evidence="3" type="ORF">DF196_06730</name>
</gene>
<dbReference type="GO" id="GO:0008253">
    <property type="term" value="F:5'-nucleotidase activity"/>
    <property type="evidence" value="ECO:0007669"/>
    <property type="project" value="InterPro"/>
</dbReference>
<dbReference type="SUPFAM" id="SSF56784">
    <property type="entry name" value="HAD-like"/>
    <property type="match status" value="1"/>
</dbReference>
<keyword evidence="3" id="KW-0548">Nucleotidyltransferase</keyword>
<feature type="active site" description="Nucleophile" evidence="2">
    <location>
        <position position="12"/>
    </location>
</feature>
<dbReference type="RefSeq" id="WP_109057091.1">
    <property type="nucleotide sequence ID" value="NZ_QFFM01000012.1"/>
</dbReference>
<proteinExistence type="inferred from homology"/>
<evidence type="ECO:0000256" key="1">
    <source>
        <dbReference type="ARBA" id="ARBA00009589"/>
    </source>
</evidence>
<dbReference type="EMBL" id="QFFM01000012">
    <property type="protein sequence ID" value="PWG65622.1"/>
    <property type="molecule type" value="Genomic_DNA"/>
</dbReference>
<dbReference type="InterPro" id="IPR036412">
    <property type="entry name" value="HAD-like_sf"/>
</dbReference>
<evidence type="ECO:0000256" key="2">
    <source>
        <dbReference type="PIRSR" id="PIRSR610708-1"/>
    </source>
</evidence>
<evidence type="ECO:0000313" key="4">
    <source>
        <dbReference type="Proteomes" id="UP000245876"/>
    </source>
</evidence>
<keyword evidence="3" id="KW-0808">Transferase</keyword>
<comment type="caution">
    <text evidence="3">The sequence shown here is derived from an EMBL/GenBank/DDBJ whole genome shotgun (WGS) entry which is preliminary data.</text>
</comment>
<name>A0A2U2N947_9BIFI</name>
<dbReference type="Pfam" id="PF06941">
    <property type="entry name" value="NT5C"/>
    <property type="match status" value="1"/>
</dbReference>
<dbReference type="Proteomes" id="UP000245876">
    <property type="component" value="Unassembled WGS sequence"/>
</dbReference>
<dbReference type="InterPro" id="IPR010708">
    <property type="entry name" value="5'(3')-deoxyribonucleotidase"/>
</dbReference>
<dbReference type="AlphaFoldDB" id="A0A2U2N947"/>
<keyword evidence="4" id="KW-1185">Reference proteome</keyword>
<comment type="similarity">
    <text evidence="1">Belongs to the 5'(3')-deoxyribonucleotidase family.</text>
</comment>
<dbReference type="OrthoDB" id="5242740at2"/>
<dbReference type="Gene3D" id="3.40.50.1000">
    <property type="entry name" value="HAD superfamily/HAD-like"/>
    <property type="match status" value="1"/>
</dbReference>
<dbReference type="GO" id="GO:0016779">
    <property type="term" value="F:nucleotidyltransferase activity"/>
    <property type="evidence" value="ECO:0007669"/>
    <property type="project" value="UniProtKB-KW"/>
</dbReference>